<dbReference type="InterPro" id="IPR016187">
    <property type="entry name" value="CTDL_fold"/>
</dbReference>
<dbReference type="GO" id="GO:0038023">
    <property type="term" value="F:signaling receptor activity"/>
    <property type="evidence" value="ECO:0007669"/>
    <property type="project" value="TreeGrafter"/>
</dbReference>
<proteinExistence type="predicted"/>
<keyword evidence="4" id="KW-0472">Membrane</keyword>
<dbReference type="OrthoDB" id="10059571at2759"/>
<dbReference type="AlphaFoldDB" id="A0A8J4ULN6"/>
<dbReference type="Pfam" id="PF00059">
    <property type="entry name" value="Lectin_C"/>
    <property type="match status" value="1"/>
</dbReference>
<dbReference type="InterPro" id="IPR001304">
    <property type="entry name" value="C-type_lectin-like"/>
</dbReference>
<keyword evidence="1 4" id="KW-1133">Transmembrane helix</keyword>
<keyword evidence="4" id="KW-0812">Transmembrane</keyword>
<name>A0A8J4ULN6_CLAMG</name>
<evidence type="ECO:0000313" key="6">
    <source>
        <dbReference type="EMBL" id="KAF5904449.1"/>
    </source>
</evidence>
<organism evidence="6 7">
    <name type="scientific">Clarias magur</name>
    <name type="common">Asian catfish</name>
    <name type="synonym">Macropteronotus magur</name>
    <dbReference type="NCBI Taxonomy" id="1594786"/>
    <lineage>
        <taxon>Eukaryota</taxon>
        <taxon>Metazoa</taxon>
        <taxon>Chordata</taxon>
        <taxon>Craniata</taxon>
        <taxon>Vertebrata</taxon>
        <taxon>Euteleostomi</taxon>
        <taxon>Actinopterygii</taxon>
        <taxon>Neopterygii</taxon>
        <taxon>Teleostei</taxon>
        <taxon>Ostariophysi</taxon>
        <taxon>Siluriformes</taxon>
        <taxon>Clariidae</taxon>
        <taxon>Clarias</taxon>
    </lineage>
</organism>
<sequence length="382" mass="43733">MDSQKATEVEIKELTLAEVKYDKVAEKNKVEGTKDIYRKLQLYKRISVFCLVLTLLLLAVVLVLAIKLNERKSIPKFPEADHPTEEKKSCYPVSQGNQCSECAEDWHKTNAFCIYFESENKGEKKEKEITSEGNVYSTLNAEDVDKGSKTTSFPKGSEEAEKKAEGKEKDIKGEETNVYTKLKTPTEDVYNVSKPSSSPKRGEEEENVKEEDDETDLYCKLNIPSENVYMAAGTSSRDKEDVYRKFQLYRRISFFLLVLTLILLAVVLALAMKLNENKSIQKCPDSPSEDKNPTYHVSQGSQCSECGKDWLRVNTSCYFFAKERLNWHESREACQKKGGDLVVIDNENLQVFLAHARSLLYWIGLHYSENKWMWVNNTALTK</sequence>
<evidence type="ECO:0000256" key="4">
    <source>
        <dbReference type="SAM" id="Phobius"/>
    </source>
</evidence>
<feature type="domain" description="C-type lectin" evidence="5">
    <location>
        <begin position="313"/>
        <end position="382"/>
    </location>
</feature>
<dbReference type="InterPro" id="IPR016186">
    <property type="entry name" value="C-type_lectin-like/link_sf"/>
</dbReference>
<feature type="compositionally biased region" description="Acidic residues" evidence="3">
    <location>
        <begin position="204"/>
        <end position="214"/>
    </location>
</feature>
<keyword evidence="6" id="KW-0675">Receptor</keyword>
<dbReference type="SUPFAM" id="SSF56436">
    <property type="entry name" value="C-type lectin-like"/>
    <property type="match status" value="1"/>
</dbReference>
<dbReference type="Proteomes" id="UP000727407">
    <property type="component" value="Unassembled WGS sequence"/>
</dbReference>
<dbReference type="InterPro" id="IPR051527">
    <property type="entry name" value="KLR_subfamily_B"/>
</dbReference>
<reference evidence="6" key="1">
    <citation type="submission" date="2020-07" db="EMBL/GenBank/DDBJ databases">
        <title>Clarias magur genome sequencing, assembly and annotation.</title>
        <authorList>
            <person name="Kushwaha B."/>
            <person name="Kumar R."/>
            <person name="Das P."/>
            <person name="Joshi C.G."/>
            <person name="Kumar D."/>
            <person name="Nagpure N.S."/>
            <person name="Pandey M."/>
            <person name="Agarwal S."/>
            <person name="Srivastava S."/>
            <person name="Singh M."/>
            <person name="Sahoo L."/>
            <person name="Jayasankar P."/>
            <person name="Meher P.K."/>
            <person name="Koringa P.G."/>
            <person name="Iquebal M.A."/>
            <person name="Das S.P."/>
            <person name="Bit A."/>
            <person name="Patnaik S."/>
            <person name="Patel N."/>
            <person name="Shah T.M."/>
            <person name="Hinsu A."/>
            <person name="Jena J.K."/>
        </authorList>
    </citation>
    <scope>NUCLEOTIDE SEQUENCE</scope>
    <source>
        <strain evidence="6">CIFAMagur01</strain>
        <tissue evidence="6">Testis</tissue>
    </source>
</reference>
<keyword evidence="7" id="KW-1185">Reference proteome</keyword>
<dbReference type="GO" id="GO:0042269">
    <property type="term" value="P:regulation of natural killer cell mediated cytotoxicity"/>
    <property type="evidence" value="ECO:0007669"/>
    <property type="project" value="TreeGrafter"/>
</dbReference>
<gene>
    <name evidence="6" type="primary">clec4c</name>
    <name evidence="6" type="ORF">DAT39_005782</name>
</gene>
<evidence type="ECO:0000313" key="7">
    <source>
        <dbReference type="Proteomes" id="UP000727407"/>
    </source>
</evidence>
<accession>A0A8J4ULN6</accession>
<dbReference type="Gene3D" id="3.10.100.10">
    <property type="entry name" value="Mannose-Binding Protein A, subunit A"/>
    <property type="match status" value="1"/>
</dbReference>
<protein>
    <submittedName>
        <fullName evidence="6">Killer cell lectin-like receptor subfamily B member 1C isoform X1</fullName>
    </submittedName>
</protein>
<comment type="caution">
    <text evidence="6">The sequence shown here is derived from an EMBL/GenBank/DDBJ whole genome shotgun (WGS) entry which is preliminary data.</text>
</comment>
<dbReference type="PROSITE" id="PS50041">
    <property type="entry name" value="C_TYPE_LECTIN_2"/>
    <property type="match status" value="1"/>
</dbReference>
<evidence type="ECO:0000256" key="3">
    <source>
        <dbReference type="SAM" id="MobiDB-lite"/>
    </source>
</evidence>
<evidence type="ECO:0000256" key="1">
    <source>
        <dbReference type="ARBA" id="ARBA00022989"/>
    </source>
</evidence>
<evidence type="ECO:0000259" key="5">
    <source>
        <dbReference type="PROSITE" id="PS50041"/>
    </source>
</evidence>
<feature type="compositionally biased region" description="Basic and acidic residues" evidence="3">
    <location>
        <begin position="156"/>
        <end position="175"/>
    </location>
</feature>
<feature type="transmembrane region" description="Helical" evidence="4">
    <location>
        <begin position="46"/>
        <end position="66"/>
    </location>
</feature>
<feature type="non-terminal residue" evidence="6">
    <location>
        <position position="382"/>
    </location>
</feature>
<dbReference type="GO" id="GO:0005886">
    <property type="term" value="C:plasma membrane"/>
    <property type="evidence" value="ECO:0007669"/>
    <property type="project" value="TreeGrafter"/>
</dbReference>
<dbReference type="PANTHER" id="PTHR46784:SF1">
    <property type="entry name" value="KILLER CELL LECTIN-LIKE RECEPTOR SUBFAMILY B MEMBER 1"/>
    <property type="match status" value="1"/>
</dbReference>
<dbReference type="GO" id="GO:0009986">
    <property type="term" value="C:cell surface"/>
    <property type="evidence" value="ECO:0007669"/>
    <property type="project" value="TreeGrafter"/>
</dbReference>
<feature type="region of interest" description="Disordered" evidence="3">
    <location>
        <begin position="140"/>
        <end position="214"/>
    </location>
</feature>
<dbReference type="EMBL" id="QNUK01000056">
    <property type="protein sequence ID" value="KAF5904449.1"/>
    <property type="molecule type" value="Genomic_DNA"/>
</dbReference>
<evidence type="ECO:0000256" key="2">
    <source>
        <dbReference type="ARBA" id="ARBA00023157"/>
    </source>
</evidence>
<keyword evidence="2" id="KW-1015">Disulfide bond</keyword>
<feature type="transmembrane region" description="Helical" evidence="4">
    <location>
        <begin position="252"/>
        <end position="272"/>
    </location>
</feature>
<dbReference type="PANTHER" id="PTHR46784">
    <property type="entry name" value="KILLER CELL LECTIN-LIKE RECEPTOR SUBFAMILY B MEMBER 1"/>
    <property type="match status" value="1"/>
</dbReference>